<feature type="non-terminal residue" evidence="1">
    <location>
        <position position="1"/>
    </location>
</feature>
<sequence>RPESNHHSQDVYAPRFTRLDHQIRQGWCSLCTKGGWYWLKRSQYLYHLQYEHGISSITRRPYRPPAMMRIWDDPDQSIEGLCSMCDQWIPICYGPLRKRSFKPWFKHAH</sequence>
<keyword evidence="2" id="KW-1185">Reference proteome</keyword>
<protein>
    <submittedName>
        <fullName evidence="1">Uncharacterized protein</fullName>
    </submittedName>
</protein>
<evidence type="ECO:0000313" key="1">
    <source>
        <dbReference type="EMBL" id="PWN46657.1"/>
    </source>
</evidence>
<proteinExistence type="predicted"/>
<dbReference type="Proteomes" id="UP000245626">
    <property type="component" value="Unassembled WGS sequence"/>
</dbReference>
<feature type="non-terminal residue" evidence="1">
    <location>
        <position position="109"/>
    </location>
</feature>
<dbReference type="EMBL" id="KZ820799">
    <property type="protein sequence ID" value="PWN46657.1"/>
    <property type="molecule type" value="Genomic_DNA"/>
</dbReference>
<gene>
    <name evidence="1" type="ORF">IE53DRAFT_306736</name>
</gene>
<reference evidence="1 2" key="1">
    <citation type="journal article" date="2018" name="Mol. Biol. Evol.">
        <title>Broad Genomic Sampling Reveals a Smut Pathogenic Ancestry of the Fungal Clade Ustilaginomycotina.</title>
        <authorList>
            <person name="Kijpornyongpan T."/>
            <person name="Mondo S.J."/>
            <person name="Barry K."/>
            <person name="Sandor L."/>
            <person name="Lee J."/>
            <person name="Lipzen A."/>
            <person name="Pangilinan J."/>
            <person name="LaButti K."/>
            <person name="Hainaut M."/>
            <person name="Henrissat B."/>
            <person name="Grigoriev I.V."/>
            <person name="Spatafora J.W."/>
            <person name="Aime M.C."/>
        </authorList>
    </citation>
    <scope>NUCLEOTIDE SEQUENCE [LARGE SCALE GENOMIC DNA]</scope>
    <source>
        <strain evidence="1 2">SA 807</strain>
    </source>
</reference>
<evidence type="ECO:0000313" key="2">
    <source>
        <dbReference type="Proteomes" id="UP000245626"/>
    </source>
</evidence>
<name>A0ACD0NLH2_9BASI</name>
<accession>A0ACD0NLH2</accession>
<organism evidence="1 2">
    <name type="scientific">Violaceomyces palustris</name>
    <dbReference type="NCBI Taxonomy" id="1673888"/>
    <lineage>
        <taxon>Eukaryota</taxon>
        <taxon>Fungi</taxon>
        <taxon>Dikarya</taxon>
        <taxon>Basidiomycota</taxon>
        <taxon>Ustilaginomycotina</taxon>
        <taxon>Ustilaginomycetes</taxon>
        <taxon>Violaceomycetales</taxon>
        <taxon>Violaceomycetaceae</taxon>
        <taxon>Violaceomyces</taxon>
    </lineage>
</organism>